<proteinExistence type="predicted"/>
<gene>
    <name evidence="1" type="ORF">O0I10_009767</name>
</gene>
<dbReference type="RefSeq" id="XP_058339499.1">
    <property type="nucleotide sequence ID" value="XM_058489753.1"/>
</dbReference>
<dbReference type="AlphaFoldDB" id="A0AAD7UY24"/>
<evidence type="ECO:0000313" key="1">
    <source>
        <dbReference type="EMBL" id="KAJ8654585.1"/>
    </source>
</evidence>
<dbReference type="GeneID" id="83217172"/>
<name>A0AAD7UY24_9FUNG</name>
<keyword evidence="2" id="KW-1185">Reference proteome</keyword>
<reference evidence="1 2" key="1">
    <citation type="submission" date="2023-03" db="EMBL/GenBank/DDBJ databases">
        <title>Genome sequence of Lichtheimia ornata CBS 291.66.</title>
        <authorList>
            <person name="Mohabir J.T."/>
            <person name="Shea T.P."/>
            <person name="Kurbessoian T."/>
            <person name="Berby B."/>
            <person name="Fontaine J."/>
            <person name="Livny J."/>
            <person name="Gnirke A."/>
            <person name="Stajich J.E."/>
            <person name="Cuomo C.A."/>
        </authorList>
    </citation>
    <scope>NUCLEOTIDE SEQUENCE [LARGE SCALE GENOMIC DNA]</scope>
    <source>
        <strain evidence="1">CBS 291.66</strain>
    </source>
</reference>
<accession>A0AAD7UY24</accession>
<comment type="caution">
    <text evidence="1">The sequence shown here is derived from an EMBL/GenBank/DDBJ whole genome shotgun (WGS) entry which is preliminary data.</text>
</comment>
<protein>
    <submittedName>
        <fullName evidence="1">Uncharacterized protein</fullName>
    </submittedName>
</protein>
<dbReference type="Proteomes" id="UP001234581">
    <property type="component" value="Unassembled WGS sequence"/>
</dbReference>
<organism evidence="1 2">
    <name type="scientific">Lichtheimia ornata</name>
    <dbReference type="NCBI Taxonomy" id="688661"/>
    <lineage>
        <taxon>Eukaryota</taxon>
        <taxon>Fungi</taxon>
        <taxon>Fungi incertae sedis</taxon>
        <taxon>Mucoromycota</taxon>
        <taxon>Mucoromycotina</taxon>
        <taxon>Mucoromycetes</taxon>
        <taxon>Mucorales</taxon>
        <taxon>Lichtheimiaceae</taxon>
        <taxon>Lichtheimia</taxon>
    </lineage>
</organism>
<evidence type="ECO:0000313" key="2">
    <source>
        <dbReference type="Proteomes" id="UP001234581"/>
    </source>
</evidence>
<dbReference type="EMBL" id="JARTCD010000059">
    <property type="protein sequence ID" value="KAJ8654585.1"/>
    <property type="molecule type" value="Genomic_DNA"/>
</dbReference>
<sequence length="251" mass="28618">MLTTTQCGDDSLERVEFAKVDTLYGDEDSNAMTLLHAFQQAKPERAVHVSLQKLVHSAHRLVAITMSNWLRVIQHHVLNNIIKQSANCLWNVSSWCILSFRISKELILDGWIYTVNVDGVVISARNVGRMVVFIKNNVKSWMRILHRICFLRLARGAILFALRLLHGDLEYVCHVVEYTDGANLWLIYLLCSLPNFSGAMYLPSQIVDALYPYDLLGVESVFSIPAIITNNSLMQVDRRSLYLLLDHQVAF</sequence>